<dbReference type="PANTHER" id="PTHR31490">
    <property type="entry name" value="GLYCOSYL HYDROLASE"/>
    <property type="match status" value="1"/>
</dbReference>
<sequence>MRFSLLLLLILGFLFPNPIPSDPGLKDHFKNDFFIGAAVNMRQVNGTEKGADSLLLLHFNSITSENGLKWGPVQPKAGEYRFDFGDAFVEMGERMDAYIVGHTLVWHQQTPDWVFQDGEGKFLDRENLIHRMENHISTLVGRYKGRIHAWDVVNEAFEDNGNWRKTHWYNLIGEDFIERAFRKANEIDPKAELIYNNYNVWKPEKRKAILEMAKRLKAKGVRIDGIGMQGHYRLNSPSLDQIEQAILDIHEAGFEVHVTELDVDVLPRPTDVEGADLSINFAESAEWNPFKDGISPQVEKDLVTRYSSLFALFKKHGDKIARVTFWGLHDGSSWLNNWPVRGRTNYPLLFDREKRLKKGFIED</sequence>
<name>A0ABS9BYN8_9BACT</name>
<dbReference type="EC" id="3.2.1.8" evidence="6"/>
<organism evidence="9 10">
    <name type="scientific">Mariniradius sediminis</name>
    <dbReference type="NCBI Taxonomy" id="2909237"/>
    <lineage>
        <taxon>Bacteria</taxon>
        <taxon>Pseudomonadati</taxon>
        <taxon>Bacteroidota</taxon>
        <taxon>Cytophagia</taxon>
        <taxon>Cytophagales</taxon>
        <taxon>Cyclobacteriaceae</taxon>
        <taxon>Mariniradius</taxon>
    </lineage>
</organism>
<keyword evidence="10" id="KW-1185">Reference proteome</keyword>
<keyword evidence="7" id="KW-0732">Signal</keyword>
<keyword evidence="3 6" id="KW-0326">Glycosidase</keyword>
<comment type="catalytic activity">
    <reaction evidence="6">
        <text>Endohydrolysis of (1-&gt;4)-beta-D-xylosidic linkages in xylans.</text>
        <dbReference type="EC" id="3.2.1.8"/>
    </reaction>
</comment>
<feature type="signal peptide" evidence="7">
    <location>
        <begin position="1"/>
        <end position="21"/>
    </location>
</feature>
<dbReference type="InterPro" id="IPR017853">
    <property type="entry name" value="GH"/>
</dbReference>
<evidence type="ECO:0000256" key="3">
    <source>
        <dbReference type="ARBA" id="ARBA00023295"/>
    </source>
</evidence>
<reference evidence="9 10" key="1">
    <citation type="submission" date="2022-01" db="EMBL/GenBank/DDBJ databases">
        <title>Mariniradius saccharolyticus sp. nov., isolated from sediment of a river.</title>
        <authorList>
            <person name="Liu H."/>
        </authorList>
    </citation>
    <scope>NUCLEOTIDE SEQUENCE [LARGE SCALE GENOMIC DNA]</scope>
    <source>
        <strain evidence="9 10">RY-2</strain>
    </source>
</reference>
<dbReference type="PROSITE" id="PS51760">
    <property type="entry name" value="GH10_2"/>
    <property type="match status" value="1"/>
</dbReference>
<comment type="caution">
    <text evidence="9">The sequence shown here is derived from an EMBL/GenBank/DDBJ whole genome shotgun (WGS) entry which is preliminary data.</text>
</comment>
<evidence type="ECO:0000256" key="4">
    <source>
        <dbReference type="ARBA" id="ARBA00023326"/>
    </source>
</evidence>
<feature type="active site" description="Nucleophile" evidence="5">
    <location>
        <position position="260"/>
    </location>
</feature>
<dbReference type="RefSeq" id="WP_234862979.1">
    <property type="nucleotide sequence ID" value="NZ_JAKEVZ010000022.1"/>
</dbReference>
<dbReference type="PANTHER" id="PTHR31490:SF90">
    <property type="entry name" value="ENDO-1,4-BETA-XYLANASE A"/>
    <property type="match status" value="1"/>
</dbReference>
<dbReference type="Gene3D" id="3.20.20.80">
    <property type="entry name" value="Glycosidases"/>
    <property type="match status" value="1"/>
</dbReference>
<evidence type="ECO:0000256" key="2">
    <source>
        <dbReference type="ARBA" id="ARBA00023277"/>
    </source>
</evidence>
<dbReference type="SUPFAM" id="SSF51445">
    <property type="entry name" value="(Trans)glycosidases"/>
    <property type="match status" value="1"/>
</dbReference>
<evidence type="ECO:0000256" key="5">
    <source>
        <dbReference type="PROSITE-ProRule" id="PRU10061"/>
    </source>
</evidence>
<evidence type="ECO:0000256" key="1">
    <source>
        <dbReference type="ARBA" id="ARBA00022801"/>
    </source>
</evidence>
<dbReference type="InterPro" id="IPR031158">
    <property type="entry name" value="GH10_AS"/>
</dbReference>
<dbReference type="EMBL" id="JAKEVZ010000022">
    <property type="protein sequence ID" value="MCF1753167.1"/>
    <property type="molecule type" value="Genomic_DNA"/>
</dbReference>
<dbReference type="InterPro" id="IPR044846">
    <property type="entry name" value="GH10"/>
</dbReference>
<gene>
    <name evidence="9" type="ORF">L0U89_19055</name>
</gene>
<dbReference type="InterPro" id="IPR001000">
    <property type="entry name" value="GH10_dom"/>
</dbReference>
<feature type="chain" id="PRO_5045877075" description="Beta-xylanase" evidence="7">
    <location>
        <begin position="22"/>
        <end position="363"/>
    </location>
</feature>
<accession>A0ABS9BYN8</accession>
<dbReference type="Pfam" id="PF00331">
    <property type="entry name" value="Glyco_hydro_10"/>
    <property type="match status" value="1"/>
</dbReference>
<keyword evidence="1 6" id="KW-0378">Hydrolase</keyword>
<proteinExistence type="inferred from homology"/>
<comment type="similarity">
    <text evidence="6">Belongs to the glycosyl hydrolase 10 (cellulase F) family.</text>
</comment>
<feature type="domain" description="GH10" evidence="8">
    <location>
        <begin position="19"/>
        <end position="363"/>
    </location>
</feature>
<protein>
    <recommendedName>
        <fullName evidence="6">Beta-xylanase</fullName>
        <ecNumber evidence="6">3.2.1.8</ecNumber>
    </recommendedName>
</protein>
<dbReference type="PROSITE" id="PS00591">
    <property type="entry name" value="GH10_1"/>
    <property type="match status" value="1"/>
</dbReference>
<dbReference type="Proteomes" id="UP001201449">
    <property type="component" value="Unassembled WGS sequence"/>
</dbReference>
<dbReference type="SMART" id="SM00633">
    <property type="entry name" value="Glyco_10"/>
    <property type="match status" value="1"/>
</dbReference>
<dbReference type="PRINTS" id="PR00134">
    <property type="entry name" value="GLHYDRLASE10"/>
</dbReference>
<keyword evidence="4 6" id="KW-0624">Polysaccharide degradation</keyword>
<evidence type="ECO:0000259" key="8">
    <source>
        <dbReference type="PROSITE" id="PS51760"/>
    </source>
</evidence>
<evidence type="ECO:0000256" key="6">
    <source>
        <dbReference type="RuleBase" id="RU361174"/>
    </source>
</evidence>
<evidence type="ECO:0000313" key="9">
    <source>
        <dbReference type="EMBL" id="MCF1753167.1"/>
    </source>
</evidence>
<keyword evidence="2 6" id="KW-0119">Carbohydrate metabolism</keyword>
<evidence type="ECO:0000256" key="7">
    <source>
        <dbReference type="SAM" id="SignalP"/>
    </source>
</evidence>
<evidence type="ECO:0000313" key="10">
    <source>
        <dbReference type="Proteomes" id="UP001201449"/>
    </source>
</evidence>